<evidence type="ECO:0000259" key="3">
    <source>
        <dbReference type="PROSITE" id="PS50943"/>
    </source>
</evidence>
<keyword evidence="2" id="KW-0812">Transmembrane</keyword>
<keyword evidence="1" id="KW-0238">DNA-binding</keyword>
<feature type="domain" description="HTH cro/C1-type" evidence="3">
    <location>
        <begin position="7"/>
        <end position="61"/>
    </location>
</feature>
<dbReference type="GO" id="GO:0003677">
    <property type="term" value="F:DNA binding"/>
    <property type="evidence" value="ECO:0007669"/>
    <property type="project" value="UniProtKB-KW"/>
</dbReference>
<protein>
    <submittedName>
        <fullName evidence="4">Helix-turn-helix domain-containing protein</fullName>
    </submittedName>
</protein>
<dbReference type="Gene3D" id="1.10.260.40">
    <property type="entry name" value="lambda repressor-like DNA-binding domains"/>
    <property type="match status" value="1"/>
</dbReference>
<feature type="transmembrane region" description="Helical" evidence="2">
    <location>
        <begin position="169"/>
        <end position="190"/>
    </location>
</feature>
<proteinExistence type="predicted"/>
<keyword evidence="2" id="KW-1133">Transmembrane helix</keyword>
<dbReference type="InterPro" id="IPR001387">
    <property type="entry name" value="Cro/C1-type_HTH"/>
</dbReference>
<reference evidence="4" key="1">
    <citation type="journal article" date="2021" name="PeerJ">
        <title>Extensive microbial diversity within the chicken gut microbiome revealed by metagenomics and culture.</title>
        <authorList>
            <person name="Gilroy R."/>
            <person name="Ravi A."/>
            <person name="Getino M."/>
            <person name="Pursley I."/>
            <person name="Horton D.L."/>
            <person name="Alikhan N.F."/>
            <person name="Baker D."/>
            <person name="Gharbi K."/>
            <person name="Hall N."/>
            <person name="Watson M."/>
            <person name="Adriaenssens E.M."/>
            <person name="Foster-Nyarko E."/>
            <person name="Jarju S."/>
            <person name="Secka A."/>
            <person name="Antonio M."/>
            <person name="Oren A."/>
            <person name="Chaudhuri R.R."/>
            <person name="La Ragione R."/>
            <person name="Hildebrand F."/>
            <person name="Pallen M.J."/>
        </authorList>
    </citation>
    <scope>NUCLEOTIDE SEQUENCE</scope>
    <source>
        <strain evidence="4">CHK196-3914</strain>
    </source>
</reference>
<feature type="transmembrane region" description="Helical" evidence="2">
    <location>
        <begin position="109"/>
        <end position="125"/>
    </location>
</feature>
<gene>
    <name evidence="4" type="ORF">H9723_02800</name>
</gene>
<reference evidence="4" key="2">
    <citation type="submission" date="2021-04" db="EMBL/GenBank/DDBJ databases">
        <authorList>
            <person name="Gilroy R."/>
        </authorList>
    </citation>
    <scope>NUCLEOTIDE SEQUENCE</scope>
    <source>
        <strain evidence="4">CHK196-3914</strain>
    </source>
</reference>
<dbReference type="PANTHER" id="PTHR46558:SF4">
    <property type="entry name" value="DNA-BIDING PHAGE PROTEIN"/>
    <property type="match status" value="1"/>
</dbReference>
<dbReference type="Proteomes" id="UP000824116">
    <property type="component" value="Unassembled WGS sequence"/>
</dbReference>
<evidence type="ECO:0000313" key="4">
    <source>
        <dbReference type="EMBL" id="HIZ74160.1"/>
    </source>
</evidence>
<dbReference type="EMBL" id="DXAY01000064">
    <property type="protein sequence ID" value="HIZ74160.1"/>
    <property type="molecule type" value="Genomic_DNA"/>
</dbReference>
<dbReference type="CDD" id="cd00093">
    <property type="entry name" value="HTH_XRE"/>
    <property type="match status" value="1"/>
</dbReference>
<dbReference type="PROSITE" id="PS50943">
    <property type="entry name" value="HTH_CROC1"/>
    <property type="match status" value="1"/>
</dbReference>
<organism evidence="4 5">
    <name type="scientific">Candidatus Mediterraneibacter stercoravium</name>
    <dbReference type="NCBI Taxonomy" id="2838685"/>
    <lineage>
        <taxon>Bacteria</taxon>
        <taxon>Bacillati</taxon>
        <taxon>Bacillota</taxon>
        <taxon>Clostridia</taxon>
        <taxon>Lachnospirales</taxon>
        <taxon>Lachnospiraceae</taxon>
        <taxon>Mediterraneibacter</taxon>
    </lineage>
</organism>
<evidence type="ECO:0000256" key="1">
    <source>
        <dbReference type="ARBA" id="ARBA00023125"/>
    </source>
</evidence>
<dbReference type="SMART" id="SM00530">
    <property type="entry name" value="HTH_XRE"/>
    <property type="match status" value="1"/>
</dbReference>
<dbReference type="InterPro" id="IPR010982">
    <property type="entry name" value="Lambda_DNA-bd_dom_sf"/>
</dbReference>
<dbReference type="Pfam" id="PF01381">
    <property type="entry name" value="HTH_3"/>
    <property type="match status" value="1"/>
</dbReference>
<feature type="transmembrane region" description="Helical" evidence="2">
    <location>
        <begin position="85"/>
        <end position="103"/>
    </location>
</feature>
<dbReference type="SUPFAM" id="SSF47413">
    <property type="entry name" value="lambda repressor-like DNA-binding domains"/>
    <property type="match status" value="1"/>
</dbReference>
<keyword evidence="2" id="KW-0472">Membrane</keyword>
<evidence type="ECO:0000313" key="5">
    <source>
        <dbReference type="Proteomes" id="UP000824116"/>
    </source>
</evidence>
<name>A0A9D2G861_9FIRM</name>
<accession>A0A9D2G861</accession>
<evidence type="ECO:0000256" key="2">
    <source>
        <dbReference type="SAM" id="Phobius"/>
    </source>
</evidence>
<dbReference type="AlphaFoldDB" id="A0A9D2G861"/>
<dbReference type="PANTHER" id="PTHR46558">
    <property type="entry name" value="TRACRIPTIONAL REGULATORY PROTEIN-RELATED-RELATED"/>
    <property type="match status" value="1"/>
</dbReference>
<sequence>MEIGRQIKKYRLERKMSQEELADKVYVTRQTVSNWENDKNYPDINSLVLLSSLFGVSLDVLVKGDLKEMEEMIKKEDIKKLNRNAWIYTILLAVTIVSIIPLFFFLWPVGIGIWLCIYAVTMYFAHRIEKQKKEYDIGTYKEIKMFMEGKRLDEIEKIREEGKRPYQTWAFALLFALIAFAVVVGIFLVFDRLGMI</sequence>
<comment type="caution">
    <text evidence="4">The sequence shown here is derived from an EMBL/GenBank/DDBJ whole genome shotgun (WGS) entry which is preliminary data.</text>
</comment>